<evidence type="ECO:0000313" key="2">
    <source>
        <dbReference type="EMBL" id="MEW9920880.1"/>
    </source>
</evidence>
<feature type="chain" id="PRO_5046711372" evidence="1">
    <location>
        <begin position="19"/>
        <end position="188"/>
    </location>
</feature>
<protein>
    <submittedName>
        <fullName evidence="2">Uncharacterized protein</fullName>
    </submittedName>
</protein>
<organism evidence="2 3">
    <name type="scientific">Sulfitobacter sediminis</name>
    <dbReference type="NCBI Taxonomy" id="3234186"/>
    <lineage>
        <taxon>Bacteria</taxon>
        <taxon>Pseudomonadati</taxon>
        <taxon>Pseudomonadota</taxon>
        <taxon>Alphaproteobacteria</taxon>
        <taxon>Rhodobacterales</taxon>
        <taxon>Roseobacteraceae</taxon>
        <taxon>Sulfitobacter</taxon>
    </lineage>
</organism>
<keyword evidence="1" id="KW-0732">Signal</keyword>
<accession>A0ABV3RPJ4</accession>
<keyword evidence="3" id="KW-1185">Reference proteome</keyword>
<proteinExistence type="predicted"/>
<feature type="signal peptide" evidence="1">
    <location>
        <begin position="1"/>
        <end position="18"/>
    </location>
</feature>
<dbReference type="RefSeq" id="WP_367878583.1">
    <property type="nucleotide sequence ID" value="NZ_JBFNXX010000011.1"/>
</dbReference>
<dbReference type="EMBL" id="JBFNXX010000011">
    <property type="protein sequence ID" value="MEW9920880.1"/>
    <property type="molecule type" value="Genomic_DNA"/>
</dbReference>
<evidence type="ECO:0000256" key="1">
    <source>
        <dbReference type="SAM" id="SignalP"/>
    </source>
</evidence>
<gene>
    <name evidence="2" type="ORF">AB2B41_14795</name>
</gene>
<sequence>MKRLISAALALLATPLAAQDFSEGSEAKTWNLYAEQPALFDAKVVDVMCEITGDCPANCGDGDRQLGLLRAADGVMTMVLKNNQPAFTGAVVDLLPYCGQDVTVDGLMINDEDFPINNIYLVQRVKVGDGDWVKASEFTKVWAKNNPDAGGKGPWFRRDPRVLGEIEKHGYLGLGQEIDKAFIEYYFE</sequence>
<comment type="caution">
    <text evidence="2">The sequence shown here is derived from an EMBL/GenBank/DDBJ whole genome shotgun (WGS) entry which is preliminary data.</text>
</comment>
<evidence type="ECO:0000313" key="3">
    <source>
        <dbReference type="Proteomes" id="UP001556098"/>
    </source>
</evidence>
<dbReference type="Proteomes" id="UP001556098">
    <property type="component" value="Unassembled WGS sequence"/>
</dbReference>
<reference evidence="2 3" key="1">
    <citation type="submission" date="2024-07" db="EMBL/GenBank/DDBJ databases">
        <title>Marimonas sp.nov., isolated from tidal-flat sediment.</title>
        <authorList>
            <person name="Jayan J.N."/>
            <person name="Lee S.S."/>
        </authorList>
    </citation>
    <scope>NUCLEOTIDE SEQUENCE [LARGE SCALE GENOMIC DNA]</scope>
    <source>
        <strain evidence="2 3">MJW-29</strain>
    </source>
</reference>
<name>A0ABV3RPJ4_9RHOB</name>